<reference evidence="2" key="1">
    <citation type="submission" date="2019-08" db="EMBL/GenBank/DDBJ databases">
        <title>The improved chromosome-level genome for the pearl oyster Pinctada fucata martensii using PacBio sequencing and Hi-C.</title>
        <authorList>
            <person name="Zheng Z."/>
        </authorList>
    </citation>
    <scope>NUCLEOTIDE SEQUENCE</scope>
    <source>
        <strain evidence="2">ZZ-2019</strain>
        <tissue evidence="2">Adductor muscle</tissue>
    </source>
</reference>
<dbReference type="Proteomes" id="UP001186944">
    <property type="component" value="Unassembled WGS sequence"/>
</dbReference>
<evidence type="ECO:0000313" key="2">
    <source>
        <dbReference type="EMBL" id="KAK3096902.1"/>
    </source>
</evidence>
<dbReference type="Pfam" id="PF04832">
    <property type="entry name" value="SOUL"/>
    <property type="match status" value="2"/>
</dbReference>
<dbReference type="AlphaFoldDB" id="A0AA88Y360"/>
<keyword evidence="3" id="KW-1185">Reference proteome</keyword>
<dbReference type="PANTHER" id="PTHR11220:SF72">
    <property type="entry name" value="HEME-BINDING PROTEIN 2-LIKE ISOFORM X2"/>
    <property type="match status" value="1"/>
</dbReference>
<dbReference type="PANTHER" id="PTHR11220">
    <property type="entry name" value="HEME-BINDING PROTEIN-RELATED"/>
    <property type="match status" value="1"/>
</dbReference>
<dbReference type="InterPro" id="IPR006917">
    <property type="entry name" value="SOUL_heme-bd"/>
</dbReference>
<comment type="caution">
    <text evidence="2">The sequence shown here is derived from an EMBL/GenBank/DDBJ whole genome shotgun (WGS) entry which is preliminary data.</text>
</comment>
<gene>
    <name evidence="2" type="ORF">FSP39_004603</name>
</gene>
<evidence type="ECO:0000313" key="3">
    <source>
        <dbReference type="Proteomes" id="UP001186944"/>
    </source>
</evidence>
<organism evidence="2 3">
    <name type="scientific">Pinctada imbricata</name>
    <name type="common">Atlantic pearl-oyster</name>
    <name type="synonym">Pinctada martensii</name>
    <dbReference type="NCBI Taxonomy" id="66713"/>
    <lineage>
        <taxon>Eukaryota</taxon>
        <taxon>Metazoa</taxon>
        <taxon>Spiralia</taxon>
        <taxon>Lophotrochozoa</taxon>
        <taxon>Mollusca</taxon>
        <taxon>Bivalvia</taxon>
        <taxon>Autobranchia</taxon>
        <taxon>Pteriomorphia</taxon>
        <taxon>Pterioida</taxon>
        <taxon>Pterioidea</taxon>
        <taxon>Pteriidae</taxon>
        <taxon>Pinctada</taxon>
    </lineage>
</organism>
<protein>
    <submittedName>
        <fullName evidence="2">Uncharacterized protein</fullName>
    </submittedName>
</protein>
<dbReference type="FunFam" id="3.20.80.10:FF:000002">
    <property type="entry name" value="Heme-binding protein 2"/>
    <property type="match status" value="2"/>
</dbReference>
<accession>A0AA88Y360</accession>
<proteinExistence type="inferred from homology"/>
<dbReference type="SUPFAM" id="SSF55136">
    <property type="entry name" value="Probable bacterial effector-binding domain"/>
    <property type="match status" value="2"/>
</dbReference>
<name>A0AA88Y360_PINIB</name>
<comment type="similarity">
    <text evidence="1">Belongs to the HEBP family.</text>
</comment>
<evidence type="ECO:0000256" key="1">
    <source>
        <dbReference type="ARBA" id="ARBA00009817"/>
    </source>
</evidence>
<dbReference type="InterPro" id="IPR011256">
    <property type="entry name" value="Reg_factor_effector_dom_sf"/>
</dbReference>
<dbReference type="Gene3D" id="3.20.80.10">
    <property type="entry name" value="Regulatory factor, effector binding domain"/>
    <property type="match status" value="2"/>
</dbReference>
<dbReference type="GO" id="GO:0020037">
    <property type="term" value="F:heme binding"/>
    <property type="evidence" value="ECO:0007669"/>
    <property type="project" value="TreeGrafter"/>
</dbReference>
<sequence length="357" mass="41087">MNDFTQHGSLSRHIHHNNNDKPAFCHDLDCPRYTLLKSFAGYELRRYEMTQWVTARTITNNYSRQINSEIFFSLFRYISGNNTAGTKIPMTAPVLNIVTPGSTNEQSSVYEMHFMIPHNMQPFPPAPTEPTVYITTLPPMDVYVKTFSGFADMAQSEQMVTSLKHSINNASLYDNTLFMTAGYDGPYTIVNRHNEGYELRQYAGTQWVATRLINKTYTDDMRREMFQSLFRYISGNNTSGVKINMTSPVLTTIRHTGNVNHDTVVEMHFMIPFAMQPYPPRPTESHVYITFFPSVRAYVKSFPGFATQTDYLIKVIELEHEINNSTLYDGKHYHTAGYDGPVTINRHNEVWLMATMQ</sequence>
<dbReference type="EMBL" id="VSWD01000007">
    <property type="protein sequence ID" value="KAK3096902.1"/>
    <property type="molecule type" value="Genomic_DNA"/>
</dbReference>